<name>A0A094YI26_9PROT</name>
<organism evidence="2 3">
    <name type="scientific">Acetobacter tropicalis</name>
    <dbReference type="NCBI Taxonomy" id="104102"/>
    <lineage>
        <taxon>Bacteria</taxon>
        <taxon>Pseudomonadati</taxon>
        <taxon>Pseudomonadota</taxon>
        <taxon>Alphaproteobacteria</taxon>
        <taxon>Acetobacterales</taxon>
        <taxon>Acetobacteraceae</taxon>
        <taxon>Acetobacter</taxon>
    </lineage>
</organism>
<dbReference type="STRING" id="104102.AtDm6_3357"/>
<evidence type="ECO:0000259" key="1">
    <source>
        <dbReference type="Pfam" id="PF00717"/>
    </source>
</evidence>
<dbReference type="EMBL" id="JOKM01000106">
    <property type="protein sequence ID" value="KGB20992.1"/>
    <property type="molecule type" value="Genomic_DNA"/>
</dbReference>
<dbReference type="InterPro" id="IPR015927">
    <property type="entry name" value="Peptidase_S24_S26A/B/C"/>
</dbReference>
<dbReference type="PATRIC" id="fig|104102.7.peg.3313"/>
<reference evidence="2 3" key="1">
    <citation type="submission" date="2014-06" db="EMBL/GenBank/DDBJ databases">
        <title>Functional and comparative genomic analyses of the Drosophila gut microbiota identify candidate symbiosis factors.</title>
        <authorList>
            <person name="Newell P.D."/>
            <person name="Chaston J.M."/>
            <person name="Douglas A.E."/>
        </authorList>
    </citation>
    <scope>NUCLEOTIDE SEQUENCE [LARGE SCALE GENOMIC DNA]</scope>
    <source>
        <strain evidence="2 3">DmCS_006</strain>
    </source>
</reference>
<dbReference type="AlphaFoldDB" id="A0A094YI26"/>
<dbReference type="SUPFAM" id="SSF51306">
    <property type="entry name" value="LexA/Signal peptidase"/>
    <property type="match status" value="1"/>
</dbReference>
<dbReference type="InterPro" id="IPR036286">
    <property type="entry name" value="LexA/Signal_pep-like_sf"/>
</dbReference>
<evidence type="ECO:0000313" key="3">
    <source>
        <dbReference type="Proteomes" id="UP000029448"/>
    </source>
</evidence>
<accession>A0A094YI26</accession>
<dbReference type="Pfam" id="PF00717">
    <property type="entry name" value="Peptidase_S24"/>
    <property type="match status" value="1"/>
</dbReference>
<dbReference type="Gene3D" id="2.10.109.10">
    <property type="entry name" value="Umud Fragment, subunit A"/>
    <property type="match status" value="1"/>
</dbReference>
<dbReference type="InterPro" id="IPR039418">
    <property type="entry name" value="LexA-like"/>
</dbReference>
<gene>
    <name evidence="2" type="ORF">AtDm6_3357</name>
</gene>
<keyword evidence="3" id="KW-1185">Reference proteome</keyword>
<dbReference type="CDD" id="cd06529">
    <property type="entry name" value="S24_LexA-like"/>
    <property type="match status" value="1"/>
</dbReference>
<protein>
    <submittedName>
        <fullName evidence="2">Putative prophage repressor</fullName>
    </submittedName>
</protein>
<dbReference type="Proteomes" id="UP000029448">
    <property type="component" value="Unassembled WGS sequence"/>
</dbReference>
<evidence type="ECO:0000313" key="2">
    <source>
        <dbReference type="EMBL" id="KGB20992.1"/>
    </source>
</evidence>
<feature type="domain" description="Peptidase S24/S26A/S26B/S26C" evidence="1">
    <location>
        <begin position="149"/>
        <end position="264"/>
    </location>
</feature>
<comment type="caution">
    <text evidence="2">The sequence shown here is derived from an EMBL/GenBank/DDBJ whole genome shotgun (WGS) entry which is preliminary data.</text>
</comment>
<sequence>MGAFGYTRPQTYLPHGDAIGFSLSFNVRVRYDMHNCLDMSIYDHSKEHFLSDTSAFCMCENAHMSKQHIQDELRNRQKAWIERIKQATGKSYTEIARESGCAASTVYRFMGDQSDHCLSAATEAKIKARFGDNPEKVDAAIPVPISAIPVVGIVQAGLWQAEYARPFAMADEFVSVGPDPRYAGLQRSAFKVLGDSMNLLYPPGTTVIAVSFYDLGRGPKTGEKVIVVRKVDGYEEATIKEIEILADGRVALWPRSTNPEYSQALILPVNSFSDEFPDNGCHPEYRIVGLVTQSIKLE</sequence>
<proteinExistence type="predicted"/>